<protein>
    <submittedName>
        <fullName evidence="2">Uncharacterized protein</fullName>
    </submittedName>
</protein>
<dbReference type="EMBL" id="AGNK02000478">
    <property type="status" value="NOT_ANNOTATED_CDS"/>
    <property type="molecule type" value="Genomic_DNA"/>
</dbReference>
<feature type="region of interest" description="Disordered" evidence="1">
    <location>
        <begin position="1"/>
        <end position="51"/>
    </location>
</feature>
<reference evidence="2" key="2">
    <citation type="submission" date="2018-08" db="UniProtKB">
        <authorList>
            <consortium name="EnsemblPlants"/>
        </authorList>
    </citation>
    <scope>IDENTIFICATION</scope>
    <source>
        <strain evidence="2">Yugu1</strain>
    </source>
</reference>
<proteinExistence type="predicted"/>
<feature type="compositionally biased region" description="Basic and acidic residues" evidence="1">
    <location>
        <begin position="41"/>
        <end position="51"/>
    </location>
</feature>
<sequence>MVPPRDFKNSSGGNGTGVQDPRRADDNGAVVGGGGAAPDLRAIHDHAGGGR</sequence>
<keyword evidence="3" id="KW-1185">Reference proteome</keyword>
<evidence type="ECO:0000313" key="2">
    <source>
        <dbReference type="EnsemblPlants" id="KQL30858"/>
    </source>
</evidence>
<evidence type="ECO:0000313" key="3">
    <source>
        <dbReference type="Proteomes" id="UP000004995"/>
    </source>
</evidence>
<dbReference type="Gramene" id="KQL30858">
    <property type="protein sequence ID" value="KQL30858"/>
    <property type="gene ID" value="SETIT_019030mg"/>
</dbReference>
<name>K3YXN4_SETIT</name>
<organism evidence="2 3">
    <name type="scientific">Setaria italica</name>
    <name type="common">Foxtail millet</name>
    <name type="synonym">Panicum italicum</name>
    <dbReference type="NCBI Taxonomy" id="4555"/>
    <lineage>
        <taxon>Eukaryota</taxon>
        <taxon>Viridiplantae</taxon>
        <taxon>Streptophyta</taxon>
        <taxon>Embryophyta</taxon>
        <taxon>Tracheophyta</taxon>
        <taxon>Spermatophyta</taxon>
        <taxon>Magnoliopsida</taxon>
        <taxon>Liliopsida</taxon>
        <taxon>Poales</taxon>
        <taxon>Poaceae</taxon>
        <taxon>PACMAD clade</taxon>
        <taxon>Panicoideae</taxon>
        <taxon>Panicodae</taxon>
        <taxon>Paniceae</taxon>
        <taxon>Cenchrinae</taxon>
        <taxon>Setaria</taxon>
    </lineage>
</organism>
<dbReference type="InParanoid" id="K3YXN4"/>
<reference evidence="3" key="1">
    <citation type="journal article" date="2012" name="Nat. Biotechnol.">
        <title>Reference genome sequence of the model plant Setaria.</title>
        <authorList>
            <person name="Bennetzen J.L."/>
            <person name="Schmutz J."/>
            <person name="Wang H."/>
            <person name="Percifield R."/>
            <person name="Hawkins J."/>
            <person name="Pontaroli A.C."/>
            <person name="Estep M."/>
            <person name="Feng L."/>
            <person name="Vaughn J.N."/>
            <person name="Grimwood J."/>
            <person name="Jenkins J."/>
            <person name="Barry K."/>
            <person name="Lindquist E."/>
            <person name="Hellsten U."/>
            <person name="Deshpande S."/>
            <person name="Wang X."/>
            <person name="Wu X."/>
            <person name="Mitros T."/>
            <person name="Triplett J."/>
            <person name="Yang X."/>
            <person name="Ye C.Y."/>
            <person name="Mauro-Herrera M."/>
            <person name="Wang L."/>
            <person name="Li P."/>
            <person name="Sharma M."/>
            <person name="Sharma R."/>
            <person name="Ronald P.C."/>
            <person name="Panaud O."/>
            <person name="Kellogg E.A."/>
            <person name="Brutnell T.P."/>
            <person name="Doust A.N."/>
            <person name="Tuskan G.A."/>
            <person name="Rokhsar D."/>
            <person name="Devos K.M."/>
        </authorList>
    </citation>
    <scope>NUCLEOTIDE SEQUENCE [LARGE SCALE GENOMIC DNA]</scope>
    <source>
        <strain evidence="3">cv. Yugu1</strain>
    </source>
</reference>
<accession>K3YXN4</accession>
<dbReference type="HOGENOM" id="CLU_3109974_0_0_1"/>
<dbReference type="AlphaFoldDB" id="K3YXN4"/>
<evidence type="ECO:0000256" key="1">
    <source>
        <dbReference type="SAM" id="MobiDB-lite"/>
    </source>
</evidence>
<dbReference type="Proteomes" id="UP000004995">
    <property type="component" value="Unassembled WGS sequence"/>
</dbReference>
<dbReference type="EnsemblPlants" id="KQL30858">
    <property type="protein sequence ID" value="KQL30858"/>
    <property type="gene ID" value="SETIT_019030mg"/>
</dbReference>